<reference evidence="2" key="2">
    <citation type="submission" date="2023-01" db="EMBL/GenBank/DDBJ databases">
        <title>Draft genome sequence of Litoribrevibacter albus strain NBRC 110071.</title>
        <authorList>
            <person name="Sun Q."/>
            <person name="Mori K."/>
        </authorList>
    </citation>
    <scope>NUCLEOTIDE SEQUENCE</scope>
    <source>
        <strain evidence="2">NBRC 110071</strain>
    </source>
</reference>
<dbReference type="PANTHER" id="PTHR39456">
    <property type="entry name" value="METAL-DEPENDENT HYDROLASE"/>
    <property type="match status" value="1"/>
</dbReference>
<protein>
    <recommendedName>
        <fullName evidence="4">Metal-dependent hydrolase</fullName>
    </recommendedName>
</protein>
<dbReference type="EMBL" id="BSNM01000003">
    <property type="protein sequence ID" value="GLQ30135.1"/>
    <property type="molecule type" value="Genomic_DNA"/>
</dbReference>
<proteinExistence type="predicted"/>
<reference evidence="2" key="1">
    <citation type="journal article" date="2014" name="Int. J. Syst. Evol. Microbiol.">
        <title>Complete genome sequence of Corynebacterium casei LMG S-19264T (=DSM 44701T), isolated from a smear-ripened cheese.</title>
        <authorList>
            <consortium name="US DOE Joint Genome Institute (JGI-PGF)"/>
            <person name="Walter F."/>
            <person name="Albersmeier A."/>
            <person name="Kalinowski J."/>
            <person name="Ruckert C."/>
        </authorList>
    </citation>
    <scope>NUCLEOTIDE SEQUENCE</scope>
    <source>
        <strain evidence="2">NBRC 110071</strain>
    </source>
</reference>
<name>A0AA37S6M9_9GAMM</name>
<gene>
    <name evidence="2" type="ORF">GCM10007876_06130</name>
</gene>
<dbReference type="Pfam" id="PF10118">
    <property type="entry name" value="Metal_hydrol"/>
    <property type="match status" value="1"/>
</dbReference>
<evidence type="ECO:0000313" key="2">
    <source>
        <dbReference type="EMBL" id="GLQ30135.1"/>
    </source>
</evidence>
<feature type="transmembrane region" description="Helical" evidence="1">
    <location>
        <begin position="189"/>
        <end position="210"/>
    </location>
</feature>
<dbReference type="InterPro" id="IPR016516">
    <property type="entry name" value="UCP07580"/>
</dbReference>
<comment type="caution">
    <text evidence="2">The sequence shown here is derived from an EMBL/GenBank/DDBJ whole genome shotgun (WGS) entry which is preliminary data.</text>
</comment>
<dbReference type="RefSeq" id="WP_284378649.1">
    <property type="nucleotide sequence ID" value="NZ_BSNM01000003.1"/>
</dbReference>
<evidence type="ECO:0008006" key="4">
    <source>
        <dbReference type="Google" id="ProtNLM"/>
    </source>
</evidence>
<keyword evidence="3" id="KW-1185">Reference proteome</keyword>
<organism evidence="2 3">
    <name type="scientific">Litoribrevibacter albus</name>
    <dbReference type="NCBI Taxonomy" id="1473156"/>
    <lineage>
        <taxon>Bacteria</taxon>
        <taxon>Pseudomonadati</taxon>
        <taxon>Pseudomonadota</taxon>
        <taxon>Gammaproteobacteria</taxon>
        <taxon>Oceanospirillales</taxon>
        <taxon>Oceanospirillaceae</taxon>
        <taxon>Litoribrevibacter</taxon>
    </lineage>
</organism>
<accession>A0AA37S6M9</accession>
<keyword evidence="1" id="KW-1133">Transmembrane helix</keyword>
<keyword evidence="1" id="KW-0812">Transmembrane</keyword>
<dbReference type="PANTHER" id="PTHR39456:SF1">
    <property type="entry name" value="METAL-DEPENDENT HYDROLASE"/>
    <property type="match status" value="1"/>
</dbReference>
<dbReference type="AlphaFoldDB" id="A0AA37S6M9"/>
<keyword evidence="1" id="KW-0472">Membrane</keyword>
<sequence length="273" mass="31581">MALTSSHQAGIDIKVRKPSFDFTSVPEIWLSTAQTSHFMNALSVFIPATERLVIDILRRRIPGVHNPQLRVEVLQLIKQEGTHARLHRLANQQLAEAGFSAIEGLTHWQVKAFEFLIKFMPTSFVTSIPAAMEHFTVNISRAVLIEQKYWQGNTEENEAVRFLIWHAGEELEHQAVCFDVYREFGHKPLWFSLSLILFWMPLSALSTYLVQGYFLAKSRRLKTLTDWRRWAGFIGDSLPLFFSGAWKYCRKGYTPWTKDQLRLLQNTNSDKVP</sequence>
<evidence type="ECO:0000256" key="1">
    <source>
        <dbReference type="SAM" id="Phobius"/>
    </source>
</evidence>
<evidence type="ECO:0000313" key="3">
    <source>
        <dbReference type="Proteomes" id="UP001161389"/>
    </source>
</evidence>
<dbReference type="Proteomes" id="UP001161389">
    <property type="component" value="Unassembled WGS sequence"/>
</dbReference>